<evidence type="ECO:0000313" key="2">
    <source>
        <dbReference type="EMBL" id="GEU87389.1"/>
    </source>
</evidence>
<dbReference type="EMBL" id="BKCJ010009529">
    <property type="protein sequence ID" value="GEU87389.1"/>
    <property type="molecule type" value="Genomic_DNA"/>
</dbReference>
<evidence type="ECO:0000256" key="1">
    <source>
        <dbReference type="SAM" id="MobiDB-lite"/>
    </source>
</evidence>
<organism evidence="2">
    <name type="scientific">Tanacetum cinerariifolium</name>
    <name type="common">Dalmatian daisy</name>
    <name type="synonym">Chrysanthemum cinerariifolium</name>
    <dbReference type="NCBI Taxonomy" id="118510"/>
    <lineage>
        <taxon>Eukaryota</taxon>
        <taxon>Viridiplantae</taxon>
        <taxon>Streptophyta</taxon>
        <taxon>Embryophyta</taxon>
        <taxon>Tracheophyta</taxon>
        <taxon>Spermatophyta</taxon>
        <taxon>Magnoliopsida</taxon>
        <taxon>eudicotyledons</taxon>
        <taxon>Gunneridae</taxon>
        <taxon>Pentapetalae</taxon>
        <taxon>asterids</taxon>
        <taxon>campanulids</taxon>
        <taxon>Asterales</taxon>
        <taxon>Asteraceae</taxon>
        <taxon>Asteroideae</taxon>
        <taxon>Anthemideae</taxon>
        <taxon>Anthemidinae</taxon>
        <taxon>Tanacetum</taxon>
    </lineage>
</organism>
<gene>
    <name evidence="2" type="ORF">Tci_059367</name>
</gene>
<dbReference type="AlphaFoldDB" id="A0A6L2NPS1"/>
<sequence length="112" mass="12410">MNVAQLKMTSFAKTVHSNVKRSFQRKSAVKNQPRFPRVSTVTEKIPTADLKFPTAKSTLTVDLGFENASKDLDNFLGSQRSDKNKEGLGYTAVPPPPVQIYSPPKKDLSWTG</sequence>
<accession>A0A6L2NPS1</accession>
<feature type="region of interest" description="Disordered" evidence="1">
    <location>
        <begin position="72"/>
        <end position="112"/>
    </location>
</feature>
<proteinExistence type="predicted"/>
<reference evidence="2" key="1">
    <citation type="journal article" date="2019" name="Sci. Rep.">
        <title>Draft genome of Tanacetum cinerariifolium, the natural source of mosquito coil.</title>
        <authorList>
            <person name="Yamashiro T."/>
            <person name="Shiraishi A."/>
            <person name="Satake H."/>
            <person name="Nakayama K."/>
        </authorList>
    </citation>
    <scope>NUCLEOTIDE SEQUENCE</scope>
</reference>
<protein>
    <submittedName>
        <fullName evidence="2">Uncharacterized protein</fullName>
    </submittedName>
</protein>
<comment type="caution">
    <text evidence="2">The sequence shown here is derived from an EMBL/GenBank/DDBJ whole genome shotgun (WGS) entry which is preliminary data.</text>
</comment>
<name>A0A6L2NPS1_TANCI</name>